<accession>A0A1B7MJ79</accession>
<dbReference type="EMBL" id="KV448949">
    <property type="protein sequence ID" value="OAX32653.1"/>
    <property type="molecule type" value="Genomic_DNA"/>
</dbReference>
<dbReference type="InParanoid" id="A0A1B7MJ79"/>
<keyword evidence="2" id="KW-1185">Reference proteome</keyword>
<dbReference type="AlphaFoldDB" id="A0A1B7MJ79"/>
<evidence type="ECO:0008006" key="3">
    <source>
        <dbReference type="Google" id="ProtNLM"/>
    </source>
</evidence>
<dbReference type="OrthoDB" id="3256525at2759"/>
<gene>
    <name evidence="1" type="ORF">K503DRAFT_590451</name>
</gene>
<proteinExistence type="predicted"/>
<evidence type="ECO:0000313" key="1">
    <source>
        <dbReference type="EMBL" id="OAX32653.1"/>
    </source>
</evidence>
<reference evidence="1 2" key="1">
    <citation type="submission" date="2016-06" db="EMBL/GenBank/DDBJ databases">
        <title>Comparative genomics of the ectomycorrhizal sister species Rhizopogon vinicolor and Rhizopogon vesiculosus (Basidiomycota: Boletales) reveals a divergence of the mating type B locus.</title>
        <authorList>
            <consortium name="DOE Joint Genome Institute"/>
            <person name="Mujic A.B."/>
            <person name="Kuo A."/>
            <person name="Tritt A."/>
            <person name="Lipzen A."/>
            <person name="Chen C."/>
            <person name="Johnson J."/>
            <person name="Sharma A."/>
            <person name="Barry K."/>
            <person name="Grigoriev I.V."/>
            <person name="Spatafora J.W."/>
        </authorList>
    </citation>
    <scope>NUCLEOTIDE SEQUENCE [LARGE SCALE GENOMIC DNA]</scope>
    <source>
        <strain evidence="1 2">AM-OR11-026</strain>
    </source>
</reference>
<protein>
    <recommendedName>
        <fullName evidence="3">F-box domain-containing protein</fullName>
    </recommendedName>
</protein>
<dbReference type="Proteomes" id="UP000092154">
    <property type="component" value="Unassembled WGS sequence"/>
</dbReference>
<name>A0A1B7MJ79_9AGAM</name>
<evidence type="ECO:0000313" key="2">
    <source>
        <dbReference type="Proteomes" id="UP000092154"/>
    </source>
</evidence>
<sequence>MRDHRHAHMDGDLELLAEVIRLLQNLAIVSVDVSQCFSLSMPDTVMDALTYVAPSLEIIDWAAPRLLPPSRSLQNLVTASQLHIFHCPHHFPGRTDPMDFILSSCTTLAASDHIFHHMSLTQFPALRELIYRDRLRERSPASRFLEMHGKNLTSVHLLWSAFAGLRDQINLLAAYSPNLRRVTITFEFWEFLDTNMFELVPIEHFGLSCRQSQSPTNVYKVVLATLARLKDIKSTLRIIRFTNYLNVNELLKNHRRALLPALELLSGKNFRLEDHEGQLLSDRMAPSTRAL</sequence>
<organism evidence="1 2">
    <name type="scientific">Rhizopogon vinicolor AM-OR11-026</name>
    <dbReference type="NCBI Taxonomy" id="1314800"/>
    <lineage>
        <taxon>Eukaryota</taxon>
        <taxon>Fungi</taxon>
        <taxon>Dikarya</taxon>
        <taxon>Basidiomycota</taxon>
        <taxon>Agaricomycotina</taxon>
        <taxon>Agaricomycetes</taxon>
        <taxon>Agaricomycetidae</taxon>
        <taxon>Boletales</taxon>
        <taxon>Suillineae</taxon>
        <taxon>Rhizopogonaceae</taxon>
        <taxon>Rhizopogon</taxon>
    </lineage>
</organism>